<dbReference type="Gene3D" id="3.50.50.60">
    <property type="entry name" value="FAD/NAD(P)-binding domain"/>
    <property type="match status" value="1"/>
</dbReference>
<evidence type="ECO:0000313" key="3">
    <source>
        <dbReference type="Proteomes" id="UP000789508"/>
    </source>
</evidence>
<dbReference type="EMBL" id="CAJVPS010000594">
    <property type="protein sequence ID" value="CAG8496955.1"/>
    <property type="molecule type" value="Genomic_DNA"/>
</dbReference>
<name>A0A9N9EXF1_9GLOM</name>
<dbReference type="InterPro" id="IPR050816">
    <property type="entry name" value="Flavin-dep_Halogenase_NPB"/>
</dbReference>
<dbReference type="InterPro" id="IPR036188">
    <property type="entry name" value="FAD/NAD-bd_sf"/>
</dbReference>
<evidence type="ECO:0000313" key="2">
    <source>
        <dbReference type="EMBL" id="CAG8496955.1"/>
    </source>
</evidence>
<comment type="similarity">
    <text evidence="1">Belongs to the flavin-dependent halogenase family.</text>
</comment>
<dbReference type="PANTHER" id="PTHR43747:SF1">
    <property type="entry name" value="SLR1998 PROTEIN"/>
    <property type="match status" value="1"/>
</dbReference>
<comment type="caution">
    <text evidence="2">The sequence shown here is derived from an EMBL/GenBank/DDBJ whole genome shotgun (WGS) entry which is preliminary data.</text>
</comment>
<organism evidence="2 3">
    <name type="scientific">Ambispora leptoticha</name>
    <dbReference type="NCBI Taxonomy" id="144679"/>
    <lineage>
        <taxon>Eukaryota</taxon>
        <taxon>Fungi</taxon>
        <taxon>Fungi incertae sedis</taxon>
        <taxon>Mucoromycota</taxon>
        <taxon>Glomeromycotina</taxon>
        <taxon>Glomeromycetes</taxon>
        <taxon>Archaeosporales</taxon>
        <taxon>Ambisporaceae</taxon>
        <taxon>Ambispora</taxon>
    </lineage>
</organism>
<evidence type="ECO:0000256" key="1">
    <source>
        <dbReference type="ARBA" id="ARBA00005706"/>
    </source>
</evidence>
<reference evidence="2" key="1">
    <citation type="submission" date="2021-06" db="EMBL/GenBank/DDBJ databases">
        <authorList>
            <person name="Kallberg Y."/>
            <person name="Tangrot J."/>
            <person name="Rosling A."/>
        </authorList>
    </citation>
    <scope>NUCLEOTIDE SEQUENCE</scope>
    <source>
        <strain evidence="2">FL130A</strain>
    </source>
</reference>
<dbReference type="AlphaFoldDB" id="A0A9N9EXF1"/>
<protein>
    <submittedName>
        <fullName evidence="2">10425_t:CDS:1</fullName>
    </submittedName>
</protein>
<dbReference type="PANTHER" id="PTHR43747">
    <property type="entry name" value="FAD-BINDING PROTEIN"/>
    <property type="match status" value="1"/>
</dbReference>
<dbReference type="Proteomes" id="UP000789508">
    <property type="component" value="Unassembled WGS sequence"/>
</dbReference>
<gene>
    <name evidence="2" type="ORF">ALEPTO_LOCUS3281</name>
</gene>
<dbReference type="Gene3D" id="3.30.9.100">
    <property type="match status" value="1"/>
</dbReference>
<dbReference type="OrthoDB" id="2647594at2759"/>
<sequence length="428" mass="49538">MIAQQTFDVVIVGGGVAGLCTAIRLAQLFNSAVATWRKILVIDEKAPNSETFKVGESLPGEAKPILQSLDVLEAINNDIMQGKHHFCYGNCSLWGSDELMGTDTIFNAYGNGFHLDRLLFEETLLKTAEVQHGQFITIMRNSKVTELLLVKDIDHNDTYWKITTSSDESTNPLQMHGSILIDASGRRCCIKKYLPDLKRRCFDKLLAFACLYETDYDISYETQSADLDNHTLVESCAFGWWYTSRLPRKQRIVVFHTDDDLLHRINKKIRLVEEFNEFMKDTTVHTAKRISEHSYRPVKKRVMCMSANSASLSQFESTFKLCPKSASCENRWIAIGDSAASFDPLSSRGMLTALYSARLGAESIFFQYFNGKEIKNKRKVTQPLEIYQQYIENTFYRYMKEKRFFYSKEQRWNNEIFWKRRHEEHIEV</sequence>
<dbReference type="SUPFAM" id="SSF51905">
    <property type="entry name" value="FAD/NAD(P)-binding domain"/>
    <property type="match status" value="1"/>
</dbReference>
<keyword evidence="3" id="KW-1185">Reference proteome</keyword>
<proteinExistence type="inferred from homology"/>
<accession>A0A9N9EXF1</accession>